<feature type="signal peptide" evidence="1">
    <location>
        <begin position="1"/>
        <end position="30"/>
    </location>
</feature>
<accession>A0AAP9XW79</accession>
<evidence type="ECO:0000313" key="4">
    <source>
        <dbReference type="Proteomes" id="UP000594892"/>
    </source>
</evidence>
<dbReference type="CDD" id="cd01148">
    <property type="entry name" value="TroA_a"/>
    <property type="match status" value="1"/>
</dbReference>
<dbReference type="InterPro" id="IPR002491">
    <property type="entry name" value="ABC_transptr_periplasmic_BD"/>
</dbReference>
<dbReference type="SUPFAM" id="SSF53807">
    <property type="entry name" value="Helical backbone' metal receptor"/>
    <property type="match status" value="1"/>
</dbReference>
<gene>
    <name evidence="3" type="ORF">I6H06_08995</name>
</gene>
<sequence length="336" mass="36024">MKPRIAPRLRLGLPAAWFGLAISMAVPACAAGHYPVTVHSCNRAVRFDRAPAHAVSNDVNLTEMMLALGLRERMAGYTGVGGWKTATPALRAQLAGLPELARQYPALETLVAAGADFYLAGWNYGMRVGGPVTPESLARFGIASYELTESCSQVMPRPAASFDVVYADLRNLGAIFDVAPRAERQIALMRARLDAVARALGPRVAPMRTFVYDSGGDKPFTAGRLAMPTALIRAAGGVNVMDDLAQSWAAVSWESVVARNPQVIVIVDYGAETAEQKIRYLTGNPALATIDAIRARRFVVIPYDEATPGVRNAEAVEALARALHPAAFAARPDRAR</sequence>
<dbReference type="EMBL" id="CP065600">
    <property type="protein sequence ID" value="QPQ89746.1"/>
    <property type="molecule type" value="Genomic_DNA"/>
</dbReference>
<dbReference type="PANTHER" id="PTHR30535:SF7">
    <property type="entry name" value="IRON(III) DICITRATE-BINDING PROTEIN"/>
    <property type="match status" value="1"/>
</dbReference>
<dbReference type="RefSeq" id="WP_015877528.1">
    <property type="nucleotide sequence ID" value="NZ_CP021075.1"/>
</dbReference>
<name>A0AAP9XW79_BURGL</name>
<feature type="chain" id="PRO_5043041014" evidence="1">
    <location>
        <begin position="31"/>
        <end position="336"/>
    </location>
</feature>
<dbReference type="AlphaFoldDB" id="A0AAP9XW79"/>
<dbReference type="GeneID" id="45694477"/>
<evidence type="ECO:0000256" key="1">
    <source>
        <dbReference type="SAM" id="SignalP"/>
    </source>
</evidence>
<protein>
    <submittedName>
        <fullName evidence="3">ABC transporter substrate-binding protein</fullName>
    </submittedName>
</protein>
<reference evidence="3 4" key="1">
    <citation type="submission" date="2020-12" db="EMBL/GenBank/DDBJ databases">
        <title>FDA dAtabase for Regulatory Grade micrObial Sequences (FDA-ARGOS): Supporting development and validation of Infectious Disease Dx tests.</title>
        <authorList>
            <person name="Minogue T."/>
            <person name="Wolcott M."/>
            <person name="Wasieloski L."/>
            <person name="Aguilar W."/>
            <person name="Moore D."/>
            <person name="Jaissle J."/>
            <person name="Tallon L."/>
            <person name="Sadzewicz L."/>
            <person name="Zhao X."/>
            <person name="Boylan J."/>
            <person name="Ott S."/>
            <person name="Bowen H."/>
            <person name="Vavikolanu K."/>
            <person name="Mehta A."/>
            <person name="Aluvathingal J."/>
            <person name="Nadendla S."/>
            <person name="Yan Y."/>
            <person name="Sichtig H."/>
        </authorList>
    </citation>
    <scope>NUCLEOTIDE SEQUENCE [LARGE SCALE GENOMIC DNA]</scope>
    <source>
        <strain evidence="3 4">FDAARGOS_949</strain>
    </source>
</reference>
<evidence type="ECO:0000313" key="3">
    <source>
        <dbReference type="EMBL" id="QPQ89746.1"/>
    </source>
</evidence>
<proteinExistence type="predicted"/>
<dbReference type="PANTHER" id="PTHR30535">
    <property type="entry name" value="VITAMIN B12-BINDING PROTEIN"/>
    <property type="match status" value="1"/>
</dbReference>
<dbReference type="PROSITE" id="PS50983">
    <property type="entry name" value="FE_B12_PBP"/>
    <property type="match status" value="1"/>
</dbReference>
<dbReference type="Gene3D" id="3.40.50.1980">
    <property type="entry name" value="Nitrogenase molybdenum iron protein domain"/>
    <property type="match status" value="2"/>
</dbReference>
<organism evidence="3 4">
    <name type="scientific">Burkholderia glumae</name>
    <name type="common">Pseudomonas glumae</name>
    <dbReference type="NCBI Taxonomy" id="337"/>
    <lineage>
        <taxon>Bacteria</taxon>
        <taxon>Pseudomonadati</taxon>
        <taxon>Pseudomonadota</taxon>
        <taxon>Betaproteobacteria</taxon>
        <taxon>Burkholderiales</taxon>
        <taxon>Burkholderiaceae</taxon>
        <taxon>Burkholderia</taxon>
    </lineage>
</organism>
<dbReference type="InterPro" id="IPR050902">
    <property type="entry name" value="ABC_Transporter_SBP"/>
</dbReference>
<evidence type="ECO:0000259" key="2">
    <source>
        <dbReference type="PROSITE" id="PS50983"/>
    </source>
</evidence>
<dbReference type="Proteomes" id="UP000594892">
    <property type="component" value="Chromosome 1"/>
</dbReference>
<keyword evidence="1" id="KW-0732">Signal</keyword>
<dbReference type="Pfam" id="PF01497">
    <property type="entry name" value="Peripla_BP_2"/>
    <property type="match status" value="1"/>
</dbReference>
<feature type="domain" description="Fe/B12 periplasmic-binding" evidence="2">
    <location>
        <begin position="53"/>
        <end position="327"/>
    </location>
</feature>